<evidence type="ECO:0000313" key="3">
    <source>
        <dbReference type="Proteomes" id="UP000000249"/>
    </source>
</evidence>
<evidence type="ECO:0000259" key="1">
    <source>
        <dbReference type="Pfam" id="PF20247"/>
    </source>
</evidence>
<reference evidence="2 3" key="1">
    <citation type="submission" date="2007-03" db="EMBL/GenBank/DDBJ databases">
        <authorList>
            <person name="Heidelberg J."/>
        </authorList>
    </citation>
    <scope>NUCLEOTIDE SEQUENCE [LARGE SCALE GENOMIC DNA]</scope>
    <source>
        <strain evidence="3">ATCC 39541 / Classical Ogawa 395 / O395</strain>
    </source>
</reference>
<dbReference type="PANTHER" id="PTHR37103:SF1">
    <property type="entry name" value="DUF6602 DOMAIN-CONTAINING PROTEIN"/>
    <property type="match status" value="1"/>
</dbReference>
<evidence type="ECO:0000313" key="2">
    <source>
        <dbReference type="EMBL" id="ABQ19334.1"/>
    </source>
</evidence>
<dbReference type="KEGG" id="vco:VC0395_0922"/>
<dbReference type="eggNOG" id="ENOG502Z7SP">
    <property type="taxonomic scope" value="Bacteria"/>
</dbReference>
<dbReference type="EMBL" id="CP000626">
    <property type="protein sequence ID" value="ABQ19334.1"/>
    <property type="molecule type" value="Genomic_DNA"/>
</dbReference>
<dbReference type="PANTHER" id="PTHR37103">
    <property type="entry name" value="PUTATIVE-RELATED"/>
    <property type="match status" value="1"/>
</dbReference>
<dbReference type="CDD" id="cd21173">
    <property type="entry name" value="NucC-like"/>
    <property type="match status" value="1"/>
</dbReference>
<sequence length="291" mass="33346">MVTVGVFEFCVMRCQPLRRALGISREIVLANKIIENLLARNFTDFEFAFQQAETLYANERGELFHKLEYGEYRERVLLRLLKSILPARFDIGSGFIVNADGNVSTQCDLIIYDKNEMPTLESDYGQRFFPVEAVVGVGEVKSKITCISKLNEYLEKLSSVASIKNKIHDAVKVNELNYKFCPIDPKDGIFTFIVCAEFDFNLSTDKIVENHAVMNRVNCVLSVKDGILCRKSPQGELYPFPVHPEFNDISLHYIRADSNEMKSHFQIFTSLIRLMAETTHVYKVDITKYLP</sequence>
<proteinExistence type="predicted"/>
<dbReference type="InterPro" id="IPR046537">
    <property type="entry name" value="DUF6602"/>
</dbReference>
<dbReference type="AlphaFoldDB" id="A0A0H3AFZ5"/>
<dbReference type="AntiFam" id="ANF00278">
    <property type="entry name" value="Spurious ORF motif from attC repeats"/>
</dbReference>
<accession>A0A0H3AFZ5</accession>
<dbReference type="Pfam" id="PF20247">
    <property type="entry name" value="DUF6602"/>
    <property type="match status" value="1"/>
</dbReference>
<dbReference type="Proteomes" id="UP000000249">
    <property type="component" value="Chromosome 2"/>
</dbReference>
<protein>
    <recommendedName>
        <fullName evidence="1">DUF6602 domain-containing protein</fullName>
    </recommendedName>
</protein>
<organism evidence="2 3">
    <name type="scientific">Vibrio cholerae serotype O1 (strain ATCC 39541 / Classical Ogawa 395 / O395)</name>
    <dbReference type="NCBI Taxonomy" id="345073"/>
    <lineage>
        <taxon>Bacteria</taxon>
        <taxon>Pseudomonadati</taxon>
        <taxon>Pseudomonadota</taxon>
        <taxon>Gammaproteobacteria</taxon>
        <taxon>Vibrionales</taxon>
        <taxon>Vibrionaceae</taxon>
        <taxon>Vibrio</taxon>
    </lineage>
</organism>
<feature type="domain" description="DUF6602" evidence="1">
    <location>
        <begin position="62"/>
        <end position="161"/>
    </location>
</feature>
<name>A0A0H3AFZ5_VIBC3</name>
<gene>
    <name evidence="2" type="ordered locus">VC0395_0922</name>
</gene>
<dbReference type="NCBIfam" id="NF041952">
    <property type="entry name" value="super_attC_Vc_1"/>
    <property type="match status" value="1"/>
</dbReference>
<dbReference type="OrthoDB" id="6945266at2"/>